<accession>A0A239K213</accession>
<dbReference type="AlphaFoldDB" id="A0A239K213"/>
<dbReference type="InterPro" id="IPR029045">
    <property type="entry name" value="ClpP/crotonase-like_dom_sf"/>
</dbReference>
<keyword evidence="2" id="KW-1185">Reference proteome</keyword>
<gene>
    <name evidence="1" type="ORF">SAMN05216276_102536</name>
</gene>
<dbReference type="Proteomes" id="UP000198282">
    <property type="component" value="Unassembled WGS sequence"/>
</dbReference>
<dbReference type="EMBL" id="FZOD01000025">
    <property type="protein sequence ID" value="SNT11722.1"/>
    <property type="molecule type" value="Genomic_DNA"/>
</dbReference>
<protein>
    <submittedName>
        <fullName evidence="1">Polyketide biosynthesis enoyl-CoA hydratase PksH</fullName>
    </submittedName>
</protein>
<reference evidence="1 2" key="1">
    <citation type="submission" date="2017-06" db="EMBL/GenBank/DDBJ databases">
        <authorList>
            <person name="Kim H.J."/>
            <person name="Triplett B.A."/>
        </authorList>
    </citation>
    <scope>NUCLEOTIDE SEQUENCE [LARGE SCALE GENOMIC DNA]</scope>
    <source>
        <strain evidence="1 2">CGMCC 4.2132</strain>
    </source>
</reference>
<proteinExistence type="predicted"/>
<evidence type="ECO:0000313" key="2">
    <source>
        <dbReference type="Proteomes" id="UP000198282"/>
    </source>
</evidence>
<sequence length="112" mass="13240">MLPFLIRRVGFQKAYTMTLSTQPVSAAEAERFHLVDELTDAPDPVIRRLAFRLAKLDESIITDMKRYFRAMWILSDEVEQKAVQEFARLMSSPTVRQRLTDYATEQRFPWER</sequence>
<dbReference type="Gene3D" id="3.90.226.10">
    <property type="entry name" value="2-enoyl-CoA Hydratase, Chain A, domain 1"/>
    <property type="match status" value="1"/>
</dbReference>
<dbReference type="GO" id="GO:0003824">
    <property type="term" value="F:catalytic activity"/>
    <property type="evidence" value="ECO:0007669"/>
    <property type="project" value="UniProtKB-ARBA"/>
</dbReference>
<evidence type="ECO:0000313" key="1">
    <source>
        <dbReference type="EMBL" id="SNT11722.1"/>
    </source>
</evidence>
<dbReference type="Pfam" id="PF00378">
    <property type="entry name" value="ECH_1"/>
    <property type="match status" value="1"/>
</dbReference>
<dbReference type="InterPro" id="IPR001753">
    <property type="entry name" value="Enoyl-CoA_hydra/iso"/>
</dbReference>
<organism evidence="1 2">
    <name type="scientific">Streptosporangium subroseum</name>
    <dbReference type="NCBI Taxonomy" id="106412"/>
    <lineage>
        <taxon>Bacteria</taxon>
        <taxon>Bacillati</taxon>
        <taxon>Actinomycetota</taxon>
        <taxon>Actinomycetes</taxon>
        <taxon>Streptosporangiales</taxon>
        <taxon>Streptosporangiaceae</taxon>
        <taxon>Streptosporangium</taxon>
    </lineage>
</organism>
<dbReference type="Gene3D" id="6.10.30.40">
    <property type="match status" value="1"/>
</dbReference>
<name>A0A239K213_9ACTN</name>
<dbReference type="SUPFAM" id="SSF52096">
    <property type="entry name" value="ClpP/crotonase"/>
    <property type="match status" value="1"/>
</dbReference>